<evidence type="ECO:0000313" key="2">
    <source>
        <dbReference type="Proteomes" id="UP000553957"/>
    </source>
</evidence>
<dbReference type="RefSeq" id="WP_272954774.1">
    <property type="nucleotide sequence ID" value="NZ_BAAAGT010000005.1"/>
</dbReference>
<sequence length="41" mass="4372">MFNLGRHDRRNGRRQQDACAGVIAAGAVADGLVQELTVTFG</sequence>
<protein>
    <submittedName>
        <fullName evidence="1">Uncharacterized protein</fullName>
    </submittedName>
</protein>
<accession>A0A841SDT0</accession>
<evidence type="ECO:0000313" key="1">
    <source>
        <dbReference type="EMBL" id="MBB6570148.1"/>
    </source>
</evidence>
<name>A0A841SDT0_9ACTN</name>
<dbReference type="Proteomes" id="UP000553957">
    <property type="component" value="Unassembled WGS sequence"/>
</dbReference>
<comment type="caution">
    <text evidence="1">The sequence shown here is derived from an EMBL/GenBank/DDBJ whole genome shotgun (WGS) entry which is preliminary data.</text>
</comment>
<reference evidence="1 2" key="1">
    <citation type="submission" date="2020-08" db="EMBL/GenBank/DDBJ databases">
        <title>Sequencing the genomes of 1000 actinobacteria strains.</title>
        <authorList>
            <person name="Klenk H.-P."/>
        </authorList>
    </citation>
    <scope>NUCLEOTIDE SEQUENCE [LARGE SCALE GENOMIC DNA]</scope>
    <source>
        <strain evidence="1 2">DSM 15626</strain>
    </source>
</reference>
<organism evidence="1 2">
    <name type="scientific">Kribbella sandramycini</name>
    <dbReference type="NCBI Taxonomy" id="60450"/>
    <lineage>
        <taxon>Bacteria</taxon>
        <taxon>Bacillati</taxon>
        <taxon>Actinomycetota</taxon>
        <taxon>Actinomycetes</taxon>
        <taxon>Propionibacteriales</taxon>
        <taxon>Kribbellaceae</taxon>
        <taxon>Kribbella</taxon>
    </lineage>
</organism>
<dbReference type="EMBL" id="JACHKF010000001">
    <property type="protein sequence ID" value="MBB6570148.1"/>
    <property type="molecule type" value="Genomic_DNA"/>
</dbReference>
<gene>
    <name evidence="1" type="ORF">HNR71_005785</name>
</gene>
<proteinExistence type="predicted"/>
<dbReference type="AlphaFoldDB" id="A0A841SDT0"/>